<dbReference type="AntiFam" id="ANF00225">
    <property type="entry name" value="Shadow ORF (opposite tuf)"/>
</dbReference>
<keyword evidence="2" id="KW-1185">Reference proteome</keyword>
<gene>
    <name evidence="1" type="ORF">LITE_LOCUS30658</name>
</gene>
<proteinExistence type="predicted"/>
<dbReference type="AlphaFoldDB" id="A0AAV0MX72"/>
<dbReference type="Proteomes" id="UP001154282">
    <property type="component" value="Unassembled WGS sequence"/>
</dbReference>
<accession>A0AAV0MX72</accession>
<name>A0AAV0MX72_9ROSI</name>
<sequence>MPPSLFLFQDIDNGLKFSVGSNGARFSQHHPSLNISLLHTSKQQPYIVPSQGLIQNLLEHLNSSNSEIPSIFQTHKVNCLANLNRSSFNPASGHSATTCDGEHIFHSKQEWQFSLPLWDWNVLIHRIHQLIDFINPFVVPSLNGRIGHQSFQGQKGRTRDNWDIITRKFIRRQQLTNLQFDQLQQLLVIHLVLLVQEHHHVGNPDLLGEQDVLLGLGHGPVGAGADEDGPVHLRSAGDHVLDVIGVAGAVDVGVVAVLGLVLDGGGVDGDAAGSLLGCGVDLVVLLGRAVAHGGEGHG</sequence>
<organism evidence="1 2">
    <name type="scientific">Linum tenue</name>
    <dbReference type="NCBI Taxonomy" id="586396"/>
    <lineage>
        <taxon>Eukaryota</taxon>
        <taxon>Viridiplantae</taxon>
        <taxon>Streptophyta</taxon>
        <taxon>Embryophyta</taxon>
        <taxon>Tracheophyta</taxon>
        <taxon>Spermatophyta</taxon>
        <taxon>Magnoliopsida</taxon>
        <taxon>eudicotyledons</taxon>
        <taxon>Gunneridae</taxon>
        <taxon>Pentapetalae</taxon>
        <taxon>rosids</taxon>
        <taxon>fabids</taxon>
        <taxon>Malpighiales</taxon>
        <taxon>Linaceae</taxon>
        <taxon>Linum</taxon>
    </lineage>
</organism>
<evidence type="ECO:0000313" key="1">
    <source>
        <dbReference type="EMBL" id="CAI0450823.1"/>
    </source>
</evidence>
<reference evidence="1" key="1">
    <citation type="submission" date="2022-08" db="EMBL/GenBank/DDBJ databases">
        <authorList>
            <person name="Gutierrez-Valencia J."/>
        </authorList>
    </citation>
    <scope>NUCLEOTIDE SEQUENCE</scope>
</reference>
<protein>
    <submittedName>
        <fullName evidence="1">Uncharacterized protein</fullName>
    </submittedName>
</protein>
<evidence type="ECO:0000313" key="2">
    <source>
        <dbReference type="Proteomes" id="UP001154282"/>
    </source>
</evidence>
<dbReference type="EMBL" id="CAMGYJ010000007">
    <property type="protein sequence ID" value="CAI0450823.1"/>
    <property type="molecule type" value="Genomic_DNA"/>
</dbReference>
<comment type="caution">
    <text evidence="1">The sequence shown here is derived from an EMBL/GenBank/DDBJ whole genome shotgun (WGS) entry which is preliminary data.</text>
</comment>